<dbReference type="Gene3D" id="3.30.70.330">
    <property type="match status" value="2"/>
</dbReference>
<dbReference type="PANTHER" id="PTHR48032:SF12">
    <property type="entry name" value="RRM DOMAIN-CONTAINING PROTEIN"/>
    <property type="match status" value="1"/>
</dbReference>
<organism evidence="6 7">
    <name type="scientific">Crotalaria pallida</name>
    <name type="common">Smooth rattlebox</name>
    <name type="synonym">Crotalaria striata</name>
    <dbReference type="NCBI Taxonomy" id="3830"/>
    <lineage>
        <taxon>Eukaryota</taxon>
        <taxon>Viridiplantae</taxon>
        <taxon>Streptophyta</taxon>
        <taxon>Embryophyta</taxon>
        <taxon>Tracheophyta</taxon>
        <taxon>Spermatophyta</taxon>
        <taxon>Magnoliopsida</taxon>
        <taxon>eudicotyledons</taxon>
        <taxon>Gunneridae</taxon>
        <taxon>Pentapetalae</taxon>
        <taxon>rosids</taxon>
        <taxon>fabids</taxon>
        <taxon>Fabales</taxon>
        <taxon>Fabaceae</taxon>
        <taxon>Papilionoideae</taxon>
        <taxon>50 kb inversion clade</taxon>
        <taxon>genistoids sensu lato</taxon>
        <taxon>core genistoids</taxon>
        <taxon>Crotalarieae</taxon>
        <taxon>Crotalaria</taxon>
    </lineage>
</organism>
<dbReference type="Pfam" id="PF00076">
    <property type="entry name" value="RRM_1"/>
    <property type="match status" value="2"/>
</dbReference>
<reference evidence="6 7" key="1">
    <citation type="submission" date="2024-01" db="EMBL/GenBank/DDBJ databases">
        <title>The genomes of 5 underutilized Papilionoideae crops provide insights into root nodulation and disease resistanc.</title>
        <authorList>
            <person name="Yuan L."/>
        </authorList>
    </citation>
    <scope>NUCLEOTIDE SEQUENCE [LARGE SCALE GENOMIC DNA]</scope>
    <source>
        <strain evidence="6">ZHUSHIDOU_FW_LH</strain>
        <tissue evidence="6">Leaf</tissue>
    </source>
</reference>
<comment type="caution">
    <text evidence="6">The sequence shown here is derived from an EMBL/GenBank/DDBJ whole genome shotgun (WGS) entry which is preliminary data.</text>
</comment>
<feature type="compositionally biased region" description="Polar residues" evidence="4">
    <location>
        <begin position="339"/>
        <end position="353"/>
    </location>
</feature>
<evidence type="ECO:0000313" key="7">
    <source>
        <dbReference type="Proteomes" id="UP001372338"/>
    </source>
</evidence>
<feature type="domain" description="RRM" evidence="5">
    <location>
        <begin position="6"/>
        <end position="82"/>
    </location>
</feature>
<evidence type="ECO:0000313" key="6">
    <source>
        <dbReference type="EMBL" id="KAK7283225.1"/>
    </source>
</evidence>
<dbReference type="CDD" id="cd12330">
    <property type="entry name" value="RRM2_Hrp1p"/>
    <property type="match status" value="1"/>
</dbReference>
<proteinExistence type="predicted"/>
<gene>
    <name evidence="6" type="ORF">RIF29_12613</name>
</gene>
<dbReference type="SMART" id="SM00360">
    <property type="entry name" value="RRM"/>
    <property type="match status" value="2"/>
</dbReference>
<protein>
    <recommendedName>
        <fullName evidence="5">RRM domain-containing protein</fullName>
    </recommendedName>
</protein>
<keyword evidence="2 3" id="KW-0694">RNA-binding</keyword>
<dbReference type="SUPFAM" id="SSF54928">
    <property type="entry name" value="RNA-binding domain, RBD"/>
    <property type="match status" value="2"/>
</dbReference>
<feature type="domain" description="RRM" evidence="5">
    <location>
        <begin position="113"/>
        <end position="190"/>
    </location>
</feature>
<feature type="region of interest" description="Disordered" evidence="4">
    <location>
        <begin position="339"/>
        <end position="361"/>
    </location>
</feature>
<dbReference type="EMBL" id="JAYWIO010000002">
    <property type="protein sequence ID" value="KAK7283225.1"/>
    <property type="molecule type" value="Genomic_DNA"/>
</dbReference>
<accession>A0AAN9INB1</accession>
<evidence type="ECO:0000256" key="1">
    <source>
        <dbReference type="ARBA" id="ARBA00022737"/>
    </source>
</evidence>
<dbReference type="InterPro" id="IPR000504">
    <property type="entry name" value="RRM_dom"/>
</dbReference>
<keyword evidence="7" id="KW-1185">Reference proteome</keyword>
<dbReference type="PROSITE" id="PS50102">
    <property type="entry name" value="RRM"/>
    <property type="match status" value="2"/>
</dbReference>
<dbReference type="InterPro" id="IPR012677">
    <property type="entry name" value="Nucleotide-bd_a/b_plait_sf"/>
</dbReference>
<dbReference type="InterPro" id="IPR035979">
    <property type="entry name" value="RBD_domain_sf"/>
</dbReference>
<sequence>MDSDKTKLFVGGISRETTDDVLRDHFAMYGTVLDSTISLDRITRNPRGFGFVTFSDLSAADKALHDTHVILGRTVEVKKAIPRSEQLHQNQIQTRVVNNYSSNECSGDRIRTKKIFVGGLSAGISEEEFKKYFERFGRVTDVVVMQDSVTHRPRGFGFITFDSEESVENVVVQSFHDLNGRQVEVKRAVPKDGNHGFDGFNKPRYNRSDRGASHSYPPYSPRFVSPGFAPVPWYSSGGVLAYGSSPYGYCYTMGGYGGNGYAVPPDASRNFWYGPMIVGPQANQMPYANASPNAVYMGGRVGIAGSGPGAREYNGILGPATNLKFDQHLTTNGYVHMTQPQSRMPNINSSSLKESIREVSS</sequence>
<evidence type="ECO:0000256" key="2">
    <source>
        <dbReference type="ARBA" id="ARBA00022884"/>
    </source>
</evidence>
<evidence type="ECO:0000256" key="3">
    <source>
        <dbReference type="PROSITE-ProRule" id="PRU00176"/>
    </source>
</evidence>
<keyword evidence="1" id="KW-0677">Repeat</keyword>
<dbReference type="PANTHER" id="PTHR48032">
    <property type="entry name" value="RNA-BINDING PROTEIN MUSASHI HOMOLOG RBP6"/>
    <property type="match status" value="1"/>
</dbReference>
<evidence type="ECO:0000259" key="5">
    <source>
        <dbReference type="PROSITE" id="PS50102"/>
    </source>
</evidence>
<dbReference type="GO" id="GO:0006417">
    <property type="term" value="P:regulation of translation"/>
    <property type="evidence" value="ECO:0007669"/>
    <property type="project" value="TreeGrafter"/>
</dbReference>
<name>A0AAN9INB1_CROPI</name>
<dbReference type="Proteomes" id="UP001372338">
    <property type="component" value="Unassembled WGS sequence"/>
</dbReference>
<dbReference type="GO" id="GO:0003729">
    <property type="term" value="F:mRNA binding"/>
    <property type="evidence" value="ECO:0007669"/>
    <property type="project" value="TreeGrafter"/>
</dbReference>
<dbReference type="AlphaFoldDB" id="A0AAN9INB1"/>
<evidence type="ECO:0000256" key="4">
    <source>
        <dbReference type="SAM" id="MobiDB-lite"/>
    </source>
</evidence>